<dbReference type="Pfam" id="PF00067">
    <property type="entry name" value="p450"/>
    <property type="match status" value="1"/>
</dbReference>
<dbReference type="EMBL" id="JAQJZL010000016">
    <property type="protein sequence ID" value="KAJ6022990.1"/>
    <property type="molecule type" value="Genomic_DNA"/>
</dbReference>
<name>A0AAD6N257_PENCN</name>
<dbReference type="Proteomes" id="UP001219568">
    <property type="component" value="Unassembled WGS sequence"/>
</dbReference>
<dbReference type="PANTHER" id="PTHR24305:SF166">
    <property type="entry name" value="CYTOCHROME P450 12A4, MITOCHONDRIAL-RELATED"/>
    <property type="match status" value="1"/>
</dbReference>
<reference evidence="2" key="1">
    <citation type="journal article" date="2023" name="IMA Fungus">
        <title>Comparative genomic study of the Penicillium genus elucidates a diverse pangenome and 15 lateral gene transfer events.</title>
        <authorList>
            <person name="Petersen C."/>
            <person name="Sorensen T."/>
            <person name="Nielsen M.R."/>
            <person name="Sondergaard T.E."/>
            <person name="Sorensen J.L."/>
            <person name="Fitzpatrick D.A."/>
            <person name="Frisvad J.C."/>
            <person name="Nielsen K.L."/>
        </authorList>
    </citation>
    <scope>NUCLEOTIDE SEQUENCE</scope>
    <source>
        <strain evidence="2">IBT 15450</strain>
    </source>
</reference>
<dbReference type="SUPFAM" id="SSF48264">
    <property type="entry name" value="Cytochrome P450"/>
    <property type="match status" value="1"/>
</dbReference>
<dbReference type="GO" id="GO:0020037">
    <property type="term" value="F:heme binding"/>
    <property type="evidence" value="ECO:0007669"/>
    <property type="project" value="InterPro"/>
</dbReference>
<dbReference type="PANTHER" id="PTHR24305">
    <property type="entry name" value="CYTOCHROME P450"/>
    <property type="match status" value="1"/>
</dbReference>
<dbReference type="GO" id="GO:0016705">
    <property type="term" value="F:oxidoreductase activity, acting on paired donors, with incorporation or reduction of molecular oxygen"/>
    <property type="evidence" value="ECO:0007669"/>
    <property type="project" value="InterPro"/>
</dbReference>
<gene>
    <name evidence="2" type="ORF">N7460_013385</name>
</gene>
<comment type="caution">
    <text evidence="2">The sequence shown here is derived from an EMBL/GenBank/DDBJ whole genome shotgun (WGS) entry which is preliminary data.</text>
</comment>
<accession>A0AAD6N257</accession>
<evidence type="ECO:0000256" key="1">
    <source>
        <dbReference type="ARBA" id="ARBA00010617"/>
    </source>
</evidence>
<evidence type="ECO:0000313" key="2">
    <source>
        <dbReference type="EMBL" id="KAJ6022990.1"/>
    </source>
</evidence>
<reference evidence="2" key="2">
    <citation type="submission" date="2023-01" db="EMBL/GenBank/DDBJ databases">
        <authorList>
            <person name="Petersen C."/>
        </authorList>
    </citation>
    <scope>NUCLEOTIDE SEQUENCE</scope>
    <source>
        <strain evidence="2">IBT 15450</strain>
    </source>
</reference>
<dbReference type="Gene3D" id="1.10.630.10">
    <property type="entry name" value="Cytochrome P450"/>
    <property type="match status" value="1"/>
</dbReference>
<dbReference type="GO" id="GO:0005506">
    <property type="term" value="F:iron ion binding"/>
    <property type="evidence" value="ECO:0007669"/>
    <property type="project" value="InterPro"/>
</dbReference>
<proteinExistence type="inferred from homology"/>
<protein>
    <submittedName>
        <fullName evidence="2">Cytochrome P450</fullName>
    </submittedName>
</protein>
<sequence>MSIWLSRSQLSQWTQALPNNGLIHIYDSLLGQSYVAPCNIAAVIEIFGNKKDYTRPEGLQRFFSRILGNGLLTTEGEVHQKQRRLLGPAFSTRNIHQLHNIFWMQTTHLLRKVQLQVETAHSSVEITELIQRFSVDVATLLATGQSSDDLAGPNRIAVAADELFQPTLARLCTVFIWVFVPWLPDLLNWRQNTKIFAIRNRLRVYCLDFIQRSRHELPKSADSQKFILSTVLADPKLSDDEVTDHMMTTLLAGSETPHASIVRCCDLLCRDQILQARLRSEIRTHLPSIDQQPISAQQFASLPLLHGVIEETLRLYPPVPVTLRQAICDTTVQGQRIPKGTQLVIDIHGLNRNSEIWGQDSNAFVPERWLDNVSQEHQSNNHQGRRLLTFAWGHHSCIGMEWARTEMRCAIAGLVGRFQMELTNPDIELREAGTAGVRAINRIQVKFNPVEGW</sequence>
<evidence type="ECO:0000313" key="3">
    <source>
        <dbReference type="Proteomes" id="UP001219568"/>
    </source>
</evidence>
<dbReference type="InterPro" id="IPR036396">
    <property type="entry name" value="Cyt_P450_sf"/>
</dbReference>
<dbReference type="InterPro" id="IPR050121">
    <property type="entry name" value="Cytochrome_P450_monoxygenase"/>
</dbReference>
<organism evidence="2 3">
    <name type="scientific">Penicillium canescens</name>
    <dbReference type="NCBI Taxonomy" id="5083"/>
    <lineage>
        <taxon>Eukaryota</taxon>
        <taxon>Fungi</taxon>
        <taxon>Dikarya</taxon>
        <taxon>Ascomycota</taxon>
        <taxon>Pezizomycotina</taxon>
        <taxon>Eurotiomycetes</taxon>
        <taxon>Eurotiomycetidae</taxon>
        <taxon>Eurotiales</taxon>
        <taxon>Aspergillaceae</taxon>
        <taxon>Penicillium</taxon>
    </lineage>
</organism>
<comment type="similarity">
    <text evidence="1">Belongs to the cytochrome P450 family.</text>
</comment>
<dbReference type="GO" id="GO:0043386">
    <property type="term" value="P:mycotoxin biosynthetic process"/>
    <property type="evidence" value="ECO:0007669"/>
    <property type="project" value="UniProtKB-ARBA"/>
</dbReference>
<dbReference type="InterPro" id="IPR001128">
    <property type="entry name" value="Cyt_P450"/>
</dbReference>
<dbReference type="GO" id="GO:0004497">
    <property type="term" value="F:monooxygenase activity"/>
    <property type="evidence" value="ECO:0007669"/>
    <property type="project" value="InterPro"/>
</dbReference>
<keyword evidence="3" id="KW-1185">Reference proteome</keyword>
<dbReference type="AlphaFoldDB" id="A0AAD6N257"/>